<evidence type="ECO:0000256" key="1">
    <source>
        <dbReference type="SAM" id="SignalP"/>
    </source>
</evidence>
<dbReference type="BioCyc" id="AURANTIMONAS:SI859A1_01315-MONOMER"/>
<protein>
    <recommendedName>
        <fullName evidence="4">Lipoprotein</fullName>
    </recommendedName>
</protein>
<evidence type="ECO:0000313" key="3">
    <source>
        <dbReference type="Proteomes" id="UP000000321"/>
    </source>
</evidence>
<proteinExistence type="predicted"/>
<dbReference type="AlphaFoldDB" id="Q1YJ05"/>
<evidence type="ECO:0000313" key="2">
    <source>
        <dbReference type="EMBL" id="EAS49962.1"/>
    </source>
</evidence>
<feature type="signal peptide" evidence="1">
    <location>
        <begin position="1"/>
        <end position="24"/>
    </location>
</feature>
<sequence length="232" mass="24798">MGSTDMAKFLAKFTAIAILIAAFAGCSSTSSNSNMTVGAPATSFAGTDQQVRFTPWSGQSAVGQLAKPYFISFRARNAESYGHSFVAFGELDSRGNVPYDNGGVLISNMTEIAGLHPAGGNAVYTMGHIAPVPSETGFSDGDTEIRYLQNEMTIALTPEEYQRILGRIRQLQGNSPLWHAVAYNCSTFTNKIADFMGMETVNHLLFPRNYIAALKDANSGVETLSGSVDTLG</sequence>
<keyword evidence="3" id="KW-1185">Reference proteome</keyword>
<comment type="caution">
    <text evidence="2">The sequence shown here is derived from an EMBL/GenBank/DDBJ whole genome shotgun (WGS) entry which is preliminary data.</text>
</comment>
<feature type="chain" id="PRO_5004197674" description="Lipoprotein" evidence="1">
    <location>
        <begin position="25"/>
        <end position="232"/>
    </location>
</feature>
<accession>Q1YJ05</accession>
<evidence type="ECO:0008006" key="4">
    <source>
        <dbReference type="Google" id="ProtNLM"/>
    </source>
</evidence>
<keyword evidence="1" id="KW-0732">Signal</keyword>
<dbReference type="Proteomes" id="UP000000321">
    <property type="component" value="Unassembled WGS sequence"/>
</dbReference>
<reference evidence="2 3" key="1">
    <citation type="journal article" date="2008" name="Appl. Environ. Microbiol.">
        <title>Genomic insights into Mn(II) oxidation by the marine alphaproteobacterium Aurantimonas sp. strain SI85-9A1.</title>
        <authorList>
            <person name="Dick G.J."/>
            <person name="Podell S."/>
            <person name="Johnson H.A."/>
            <person name="Rivera-Espinoza Y."/>
            <person name="Bernier-Latmani R."/>
            <person name="McCarthy J.K."/>
            <person name="Torpey J.W."/>
            <person name="Clement B.G."/>
            <person name="Gaasterland T."/>
            <person name="Tebo B.M."/>
        </authorList>
    </citation>
    <scope>NUCLEOTIDE SEQUENCE [LARGE SCALE GENOMIC DNA]</scope>
    <source>
        <strain evidence="2 3">SI85-9A1</strain>
    </source>
</reference>
<organism evidence="2 3">
    <name type="scientific">Aurantimonas manganoxydans (strain ATCC BAA-1229 / DSM 21871 / SI85-9A1)</name>
    <dbReference type="NCBI Taxonomy" id="287752"/>
    <lineage>
        <taxon>Bacteria</taxon>
        <taxon>Pseudomonadati</taxon>
        <taxon>Pseudomonadota</taxon>
        <taxon>Alphaproteobacteria</taxon>
        <taxon>Hyphomicrobiales</taxon>
        <taxon>Aurantimonadaceae</taxon>
        <taxon>Aurantimonas</taxon>
    </lineage>
</organism>
<gene>
    <name evidence="2" type="ORF">SI859A1_01315</name>
</gene>
<name>Q1YJ05_AURMS</name>
<dbReference type="HOGENOM" id="CLU_097936_0_0_5"/>
<dbReference type="EMBL" id="AAPJ01000003">
    <property type="protein sequence ID" value="EAS49962.1"/>
    <property type="molecule type" value="Genomic_DNA"/>
</dbReference>